<dbReference type="PANTHER" id="PTHR30363:SF58">
    <property type="entry name" value="REGULATORY PROTEIN, DEOR FAMILY"/>
    <property type="match status" value="1"/>
</dbReference>
<evidence type="ECO:0000313" key="5">
    <source>
        <dbReference type="EMBL" id="NWD45917.1"/>
    </source>
</evidence>
<dbReference type="EMBL" id="JACAQR010000066">
    <property type="protein sequence ID" value="NWD45917.1"/>
    <property type="molecule type" value="Genomic_DNA"/>
</dbReference>
<evidence type="ECO:0000256" key="2">
    <source>
        <dbReference type="ARBA" id="ARBA00023125"/>
    </source>
</evidence>
<gene>
    <name evidence="5" type="ORF">HX826_28930</name>
</gene>
<protein>
    <submittedName>
        <fullName evidence="5">DeoR/GlpR transcriptional regulator</fullName>
    </submittedName>
</protein>
<evidence type="ECO:0000256" key="3">
    <source>
        <dbReference type="ARBA" id="ARBA00023163"/>
    </source>
</evidence>
<dbReference type="Pfam" id="PF08220">
    <property type="entry name" value="HTH_DeoR"/>
    <property type="match status" value="1"/>
</dbReference>
<dbReference type="SUPFAM" id="SSF100950">
    <property type="entry name" value="NagB/RpiA/CoA transferase-like"/>
    <property type="match status" value="1"/>
</dbReference>
<dbReference type="GO" id="GO:0003700">
    <property type="term" value="F:DNA-binding transcription factor activity"/>
    <property type="evidence" value="ECO:0007669"/>
    <property type="project" value="InterPro"/>
</dbReference>
<dbReference type="Proteomes" id="UP000546584">
    <property type="component" value="Unassembled WGS sequence"/>
</dbReference>
<dbReference type="RefSeq" id="WP_177027467.1">
    <property type="nucleotide sequence ID" value="NZ_JACAQR010000066.1"/>
</dbReference>
<dbReference type="InterPro" id="IPR036388">
    <property type="entry name" value="WH-like_DNA-bd_sf"/>
</dbReference>
<dbReference type="InterPro" id="IPR037171">
    <property type="entry name" value="NagB/RpiA_transferase-like"/>
</dbReference>
<keyword evidence="3" id="KW-0804">Transcription</keyword>
<dbReference type="InterPro" id="IPR014036">
    <property type="entry name" value="DeoR-like_C"/>
</dbReference>
<reference evidence="5 6" key="1">
    <citation type="submission" date="2020-04" db="EMBL/GenBank/DDBJ databases">
        <title>Molecular characterization of pseudomonads from Agaricus bisporus reveal novel blotch 2 pathogens in Western Europe.</title>
        <authorList>
            <person name="Taparia T."/>
            <person name="Krijger M."/>
            <person name="Haynes E."/>
            <person name="Elpinstone J.G."/>
            <person name="Noble R."/>
            <person name="Van Der Wolf J."/>
        </authorList>
    </citation>
    <scope>NUCLEOTIDE SEQUENCE [LARGE SCALE GENOMIC DNA]</scope>
    <source>
        <strain evidence="5 6">IPO3753</strain>
    </source>
</reference>
<dbReference type="PANTHER" id="PTHR30363">
    <property type="entry name" value="HTH-TYPE TRANSCRIPTIONAL REGULATOR SRLR-RELATED"/>
    <property type="match status" value="1"/>
</dbReference>
<dbReference type="Pfam" id="PF00455">
    <property type="entry name" value="DeoRC"/>
    <property type="match status" value="1"/>
</dbReference>
<comment type="caution">
    <text evidence="5">The sequence shown here is derived from an EMBL/GenBank/DDBJ whole genome shotgun (WGS) entry which is preliminary data.</text>
</comment>
<dbReference type="InterPro" id="IPR001034">
    <property type="entry name" value="DeoR_HTH"/>
</dbReference>
<evidence type="ECO:0000259" key="4">
    <source>
        <dbReference type="PROSITE" id="PS51000"/>
    </source>
</evidence>
<dbReference type="SMART" id="SM00420">
    <property type="entry name" value="HTH_DEOR"/>
    <property type="match status" value="1"/>
</dbReference>
<feature type="domain" description="HTH deoR-type" evidence="4">
    <location>
        <begin position="17"/>
        <end position="72"/>
    </location>
</feature>
<evidence type="ECO:0000256" key="1">
    <source>
        <dbReference type="ARBA" id="ARBA00023015"/>
    </source>
</evidence>
<organism evidence="5 6">
    <name type="scientific">Pseudomonas yamanorum</name>
    <dbReference type="NCBI Taxonomy" id="515393"/>
    <lineage>
        <taxon>Bacteria</taxon>
        <taxon>Pseudomonadati</taxon>
        <taxon>Pseudomonadota</taxon>
        <taxon>Gammaproteobacteria</taxon>
        <taxon>Pseudomonadales</taxon>
        <taxon>Pseudomonadaceae</taxon>
        <taxon>Pseudomonas</taxon>
    </lineage>
</organism>
<dbReference type="SUPFAM" id="SSF46785">
    <property type="entry name" value="Winged helix' DNA-binding domain"/>
    <property type="match status" value="1"/>
</dbReference>
<keyword evidence="1" id="KW-0805">Transcription regulation</keyword>
<dbReference type="GO" id="GO:0003677">
    <property type="term" value="F:DNA binding"/>
    <property type="evidence" value="ECO:0007669"/>
    <property type="project" value="UniProtKB-KW"/>
</dbReference>
<dbReference type="InterPro" id="IPR050313">
    <property type="entry name" value="Carb_Metab_HTH_regulators"/>
</dbReference>
<dbReference type="SMART" id="SM01134">
    <property type="entry name" value="DeoRC"/>
    <property type="match status" value="1"/>
</dbReference>
<dbReference type="InterPro" id="IPR018356">
    <property type="entry name" value="Tscrpt_reg_HTH_DeoR_CS"/>
</dbReference>
<dbReference type="AlphaFoldDB" id="A0AAJ3H9M6"/>
<evidence type="ECO:0000313" key="6">
    <source>
        <dbReference type="Proteomes" id="UP000546584"/>
    </source>
</evidence>
<dbReference type="PROSITE" id="PS00894">
    <property type="entry name" value="HTH_DEOR_1"/>
    <property type="match status" value="1"/>
</dbReference>
<name>A0AAJ3H9M6_9PSED</name>
<dbReference type="Gene3D" id="1.10.10.10">
    <property type="entry name" value="Winged helix-like DNA-binding domain superfamily/Winged helix DNA-binding domain"/>
    <property type="match status" value="1"/>
</dbReference>
<accession>A0AAJ3H9M6</accession>
<proteinExistence type="predicted"/>
<dbReference type="InterPro" id="IPR036390">
    <property type="entry name" value="WH_DNA-bd_sf"/>
</dbReference>
<keyword evidence="2" id="KW-0238">DNA-binding</keyword>
<dbReference type="PROSITE" id="PS51000">
    <property type="entry name" value="HTH_DEOR_2"/>
    <property type="match status" value="1"/>
</dbReference>
<sequence>MPSQKDITAESGAPMIPDQRRELILRQLRKHQVLSVHQLMEMFDCSHMTVRRDIALLEQEGRAYSVTGGVRIASQLHSEPSHQLKAVVELPQKQAMAKLAARLLHADMTVYLDAGTSTLEIVPYIKALAGMTVVTNDFGVVQALMDAPQVTVIHTGGQLDHSNHSCVGGLAVATLRQVVTDIAFISTSSWDLRRGITTPSALKVEVKQVAMQSASQVVLVASSSKYGTFSMYKIAGLEQFDIVISDAALAPAAADGIRKQGVELMLPSDLTPA</sequence>